<accession>A0A2V1HUZ1</accession>
<keyword evidence="4" id="KW-1185">Reference proteome</keyword>
<sequence length="396" mass="42046">MADHTSVSSSGSAALQAMMAQRVRDTLGSSDRTSEDRFDRVSRLAQRLFGVSSVQIRVFRRDAEWAKSIGAAGRDVGRDEFDRAVADEPGILMVADASEDPRFWDSPAVLADPGIIFFASVPIADSSGQRVGALQLSDSRSRVLTEPEQMLLTEVAAWVQTEVIAQEELSRAAVVQRSLAPRPFAAIDGYEVAGACAPSRAVGGDFYDWYPTGEGAAFTLADVMGKGVGAAIIAATVRAVIRTGARNDDLQSGLGAAWEVLEDDLDRASAFVTMFHARLASDSGLVRYIDAGHGLSFVMRADLTATRLSSTDLPLGLQTDGTFTEHSVVLEPGDSLVSVSDGVLDSFGGSLIGLEEVEAILIDTVTAQEAVDEILRRASEGAEDDVTALVVHRLPA</sequence>
<name>A0A2V1HUZ1_9MICO</name>
<keyword evidence="1" id="KW-0378">Hydrolase</keyword>
<dbReference type="EMBL" id="QEOP01000001">
    <property type="protein sequence ID" value="PVZ96121.1"/>
    <property type="molecule type" value="Genomic_DNA"/>
</dbReference>
<dbReference type="InterPro" id="IPR001932">
    <property type="entry name" value="PPM-type_phosphatase-like_dom"/>
</dbReference>
<dbReference type="PANTHER" id="PTHR43156:SF2">
    <property type="entry name" value="STAGE II SPORULATION PROTEIN E"/>
    <property type="match status" value="1"/>
</dbReference>
<dbReference type="InterPro" id="IPR052016">
    <property type="entry name" value="Bact_Sigma-Reg"/>
</dbReference>
<dbReference type="SUPFAM" id="SSF55781">
    <property type="entry name" value="GAF domain-like"/>
    <property type="match status" value="1"/>
</dbReference>
<evidence type="ECO:0000313" key="3">
    <source>
        <dbReference type="EMBL" id="PVZ96121.1"/>
    </source>
</evidence>
<dbReference type="InterPro" id="IPR036457">
    <property type="entry name" value="PPM-type-like_dom_sf"/>
</dbReference>
<gene>
    <name evidence="3" type="ORF">DDQ50_06705</name>
</gene>
<protein>
    <submittedName>
        <fullName evidence="3">Serine phosphatase</fullName>
    </submittedName>
</protein>
<comment type="caution">
    <text evidence="3">The sequence shown here is derived from an EMBL/GenBank/DDBJ whole genome shotgun (WGS) entry which is preliminary data.</text>
</comment>
<dbReference type="GO" id="GO:0016791">
    <property type="term" value="F:phosphatase activity"/>
    <property type="evidence" value="ECO:0007669"/>
    <property type="project" value="TreeGrafter"/>
</dbReference>
<reference evidence="3 4" key="1">
    <citation type="submission" date="2018-05" db="EMBL/GenBank/DDBJ databases">
        <title>Amnibacterium sp. M8JJ-5, whole genome shotgun sequence.</title>
        <authorList>
            <person name="Tuo L."/>
        </authorList>
    </citation>
    <scope>NUCLEOTIDE SEQUENCE [LARGE SCALE GENOMIC DNA]</scope>
    <source>
        <strain evidence="3 4">M8JJ-5</strain>
    </source>
</reference>
<dbReference type="SMART" id="SM00065">
    <property type="entry name" value="GAF"/>
    <property type="match status" value="1"/>
</dbReference>
<evidence type="ECO:0000313" key="4">
    <source>
        <dbReference type="Proteomes" id="UP000244893"/>
    </source>
</evidence>
<dbReference type="Gene3D" id="3.30.450.40">
    <property type="match status" value="1"/>
</dbReference>
<dbReference type="Proteomes" id="UP000244893">
    <property type="component" value="Unassembled WGS sequence"/>
</dbReference>
<dbReference type="PANTHER" id="PTHR43156">
    <property type="entry name" value="STAGE II SPORULATION PROTEIN E-RELATED"/>
    <property type="match status" value="1"/>
</dbReference>
<evidence type="ECO:0000256" key="1">
    <source>
        <dbReference type="ARBA" id="ARBA00022801"/>
    </source>
</evidence>
<feature type="domain" description="PPM-type phosphatase" evidence="2">
    <location>
        <begin position="189"/>
        <end position="393"/>
    </location>
</feature>
<dbReference type="InterPro" id="IPR029016">
    <property type="entry name" value="GAF-like_dom_sf"/>
</dbReference>
<dbReference type="SUPFAM" id="SSF81606">
    <property type="entry name" value="PP2C-like"/>
    <property type="match status" value="1"/>
</dbReference>
<proteinExistence type="predicted"/>
<dbReference type="InterPro" id="IPR003018">
    <property type="entry name" value="GAF"/>
</dbReference>
<organism evidence="3 4">
    <name type="scientific">Amnibacterium flavum</name>
    <dbReference type="NCBI Taxonomy" id="2173173"/>
    <lineage>
        <taxon>Bacteria</taxon>
        <taxon>Bacillati</taxon>
        <taxon>Actinomycetota</taxon>
        <taxon>Actinomycetes</taxon>
        <taxon>Micrococcales</taxon>
        <taxon>Microbacteriaceae</taxon>
        <taxon>Amnibacterium</taxon>
    </lineage>
</organism>
<dbReference type="SMART" id="SM00331">
    <property type="entry name" value="PP2C_SIG"/>
    <property type="match status" value="1"/>
</dbReference>
<dbReference type="Pfam" id="PF07228">
    <property type="entry name" value="SpoIIE"/>
    <property type="match status" value="1"/>
</dbReference>
<dbReference type="Gene3D" id="3.60.40.10">
    <property type="entry name" value="PPM-type phosphatase domain"/>
    <property type="match status" value="1"/>
</dbReference>
<evidence type="ECO:0000259" key="2">
    <source>
        <dbReference type="PROSITE" id="PS51746"/>
    </source>
</evidence>
<dbReference type="AlphaFoldDB" id="A0A2V1HUZ1"/>
<dbReference type="PROSITE" id="PS51746">
    <property type="entry name" value="PPM_2"/>
    <property type="match status" value="1"/>
</dbReference>